<keyword evidence="4" id="KW-1185">Reference proteome</keyword>
<dbReference type="AlphaFoldDB" id="A0A8X6WLW2"/>
<organism evidence="3 4">
    <name type="scientific">Trichonephila clavipes</name>
    <name type="common">Golden silk orbweaver</name>
    <name type="synonym">Nephila clavipes</name>
    <dbReference type="NCBI Taxonomy" id="2585209"/>
    <lineage>
        <taxon>Eukaryota</taxon>
        <taxon>Metazoa</taxon>
        <taxon>Ecdysozoa</taxon>
        <taxon>Arthropoda</taxon>
        <taxon>Chelicerata</taxon>
        <taxon>Arachnida</taxon>
        <taxon>Araneae</taxon>
        <taxon>Araneomorphae</taxon>
        <taxon>Entelegynae</taxon>
        <taxon>Araneoidea</taxon>
        <taxon>Nephilidae</taxon>
        <taxon>Trichonephila</taxon>
    </lineage>
</organism>
<protein>
    <submittedName>
        <fullName evidence="3">Transposable element Tcb2 transposase</fullName>
    </submittedName>
</protein>
<accession>A0A8X6WLW2</accession>
<proteinExistence type="predicted"/>
<name>A0A8X6WLW2_TRICX</name>
<gene>
    <name evidence="3" type="primary">X975_18167</name>
    <name evidence="3" type="ORF">TNCV_2568291</name>
</gene>
<feature type="domain" description="Transposase Tc1-like" evidence="2">
    <location>
        <begin position="59"/>
        <end position="125"/>
    </location>
</feature>
<reference evidence="3" key="1">
    <citation type="submission" date="2020-08" db="EMBL/GenBank/DDBJ databases">
        <title>Multicomponent nature underlies the extraordinary mechanical properties of spider dragline silk.</title>
        <authorList>
            <person name="Kono N."/>
            <person name="Nakamura H."/>
            <person name="Mori M."/>
            <person name="Yoshida Y."/>
            <person name="Ohtoshi R."/>
            <person name="Malay A.D."/>
            <person name="Moran D.A.P."/>
            <person name="Tomita M."/>
            <person name="Numata K."/>
            <person name="Arakawa K."/>
        </authorList>
    </citation>
    <scope>NUCLEOTIDE SEQUENCE</scope>
</reference>
<dbReference type="GO" id="GO:0015074">
    <property type="term" value="P:DNA integration"/>
    <property type="evidence" value="ECO:0007669"/>
    <property type="project" value="InterPro"/>
</dbReference>
<dbReference type="GO" id="GO:0006313">
    <property type="term" value="P:DNA transposition"/>
    <property type="evidence" value="ECO:0007669"/>
    <property type="project" value="InterPro"/>
</dbReference>
<dbReference type="GO" id="GO:0003677">
    <property type="term" value="F:DNA binding"/>
    <property type="evidence" value="ECO:0007669"/>
    <property type="project" value="InterPro"/>
</dbReference>
<dbReference type="GO" id="GO:0005634">
    <property type="term" value="C:nucleus"/>
    <property type="evidence" value="ECO:0007669"/>
    <property type="project" value="UniProtKB-SubCell"/>
</dbReference>
<dbReference type="Pfam" id="PF01498">
    <property type="entry name" value="HTH_Tnp_Tc3_2"/>
    <property type="match status" value="1"/>
</dbReference>
<dbReference type="Proteomes" id="UP000887159">
    <property type="component" value="Unassembled WGS sequence"/>
</dbReference>
<dbReference type="EMBL" id="BMAU01021438">
    <property type="protein sequence ID" value="GFY36867.1"/>
    <property type="molecule type" value="Genomic_DNA"/>
</dbReference>
<dbReference type="SUPFAM" id="SSF46689">
    <property type="entry name" value="Homeodomain-like"/>
    <property type="match status" value="1"/>
</dbReference>
<evidence type="ECO:0000313" key="4">
    <source>
        <dbReference type="Proteomes" id="UP000887159"/>
    </source>
</evidence>
<evidence type="ECO:0000259" key="2">
    <source>
        <dbReference type="Pfam" id="PF01498"/>
    </source>
</evidence>
<sequence>MVIGLRREGWSFRQIAADTNRDVSTVHRLWRRWLSQGNVARSRGPGAARVTSARENWHIRRQAVAAPQATSTSILQHVQDTLDVPISTRTISRRLVESGLHSRRPLRTLSLTPLRRRARLEWCRAAAPWMTE</sequence>
<evidence type="ECO:0000256" key="1">
    <source>
        <dbReference type="ARBA" id="ARBA00004123"/>
    </source>
</evidence>
<dbReference type="InterPro" id="IPR002492">
    <property type="entry name" value="Transposase_Tc1-like"/>
</dbReference>
<comment type="subcellular location">
    <subcellularLocation>
        <location evidence="1">Nucleus</location>
    </subcellularLocation>
</comment>
<evidence type="ECO:0000313" key="3">
    <source>
        <dbReference type="EMBL" id="GFY36867.1"/>
    </source>
</evidence>
<comment type="caution">
    <text evidence="3">The sequence shown here is derived from an EMBL/GenBank/DDBJ whole genome shotgun (WGS) entry which is preliminary data.</text>
</comment>
<dbReference type="InterPro" id="IPR009057">
    <property type="entry name" value="Homeodomain-like_sf"/>
</dbReference>